<dbReference type="EMBL" id="SOZI01000118">
    <property type="protein sequence ID" value="TNY18863.1"/>
    <property type="molecule type" value="Genomic_DNA"/>
</dbReference>
<gene>
    <name evidence="2" type="ORF">DMC30DRAFT_448447</name>
</gene>
<evidence type="ECO:0000313" key="3">
    <source>
        <dbReference type="Proteomes" id="UP000311382"/>
    </source>
</evidence>
<keyword evidence="3" id="KW-1185">Reference proteome</keyword>
<evidence type="ECO:0000313" key="2">
    <source>
        <dbReference type="EMBL" id="TNY18863.1"/>
    </source>
</evidence>
<reference evidence="2 3" key="1">
    <citation type="submission" date="2019-03" db="EMBL/GenBank/DDBJ databases">
        <title>Rhodosporidium diobovatum UCD-FST 08-225 genome sequencing, assembly, and annotation.</title>
        <authorList>
            <person name="Fakankun I.U."/>
            <person name="Fristensky B."/>
            <person name="Levin D.B."/>
        </authorList>
    </citation>
    <scope>NUCLEOTIDE SEQUENCE [LARGE SCALE GENOMIC DNA]</scope>
    <source>
        <strain evidence="2 3">UCD-FST 08-225</strain>
    </source>
</reference>
<dbReference type="OrthoDB" id="2369050at2759"/>
<sequence>MSTTPSAHGTWRPGKNPPTLASISLPLVLAYLGKLDAFFHFSADEYEDYDKIVVAGLGIKDERLAAWRQAHEYHLEGLTWTEFRKALVREVVEPDFVFNTLQTIRDAKQGREDFQAWHARLQTLQRAVPGLVSDLALVREEIFNMDPKLRLRMCKKEVLRGTGLHEEEMDARGITALARPRLFSSKASRAAASKARDAFATLFDETTPDAPPSPNAAAAAALLPRFNLAAYEQVAREEWGLLVHARAQIDVRFASLKLAAARAAAPSSSRPPSLSSQAPVPTPPAPRAGFSSTAPRAGRGPRMTERQRAYLMDQHGCFRCQVVPADHSARHCPNAKAKTPVVVPPSWEPKPQKDAIAAVDDKVQPPEVEELAVAEAEASPQQSAFYGYSSSSDSK</sequence>
<dbReference type="AlphaFoldDB" id="A0A5C5FPY4"/>
<feature type="region of interest" description="Disordered" evidence="1">
    <location>
        <begin position="264"/>
        <end position="303"/>
    </location>
</feature>
<proteinExistence type="predicted"/>
<feature type="region of interest" description="Disordered" evidence="1">
    <location>
        <begin position="372"/>
        <end position="395"/>
    </location>
</feature>
<protein>
    <recommendedName>
        <fullName evidence="4">Retrotransposon gag domain-containing protein</fullName>
    </recommendedName>
</protein>
<feature type="compositionally biased region" description="Low complexity" evidence="1">
    <location>
        <begin position="264"/>
        <end position="276"/>
    </location>
</feature>
<comment type="caution">
    <text evidence="2">The sequence shown here is derived from an EMBL/GenBank/DDBJ whole genome shotgun (WGS) entry which is preliminary data.</text>
</comment>
<dbReference type="STRING" id="5288.A0A5C5FPY4"/>
<dbReference type="Proteomes" id="UP000311382">
    <property type="component" value="Unassembled WGS sequence"/>
</dbReference>
<organism evidence="2 3">
    <name type="scientific">Rhodotorula diobovata</name>
    <dbReference type="NCBI Taxonomy" id="5288"/>
    <lineage>
        <taxon>Eukaryota</taxon>
        <taxon>Fungi</taxon>
        <taxon>Dikarya</taxon>
        <taxon>Basidiomycota</taxon>
        <taxon>Pucciniomycotina</taxon>
        <taxon>Microbotryomycetes</taxon>
        <taxon>Sporidiobolales</taxon>
        <taxon>Sporidiobolaceae</taxon>
        <taxon>Rhodotorula</taxon>
    </lineage>
</organism>
<accession>A0A5C5FPY4</accession>
<evidence type="ECO:0008006" key="4">
    <source>
        <dbReference type="Google" id="ProtNLM"/>
    </source>
</evidence>
<name>A0A5C5FPY4_9BASI</name>
<evidence type="ECO:0000256" key="1">
    <source>
        <dbReference type="SAM" id="MobiDB-lite"/>
    </source>
</evidence>